<feature type="signal peptide" evidence="1">
    <location>
        <begin position="1"/>
        <end position="21"/>
    </location>
</feature>
<dbReference type="Pfam" id="PF10972">
    <property type="entry name" value="CsiV"/>
    <property type="match status" value="1"/>
</dbReference>
<dbReference type="RefSeq" id="WP_147389699.1">
    <property type="nucleotide sequence ID" value="NZ_AQHF01000021.1"/>
</dbReference>
<protein>
    <submittedName>
        <fullName evidence="2">Uncharacterized protein</fullName>
    </submittedName>
</protein>
<evidence type="ECO:0000313" key="3">
    <source>
        <dbReference type="Proteomes" id="UP000660708"/>
    </source>
</evidence>
<name>A0A8I0MV54_9GAMM</name>
<sequence>MKIIKSISLLVALASSQYAHAVRWFEVEIIAFEQASANALKEDFSIELTPLPRKNIKPLLLEGFNNTGHQLCLQGSEQFIEPNLIKALTQGNYSTICNPDVDYVAKFDELPLTPRVEPQEHMNAIYLLDKTQLNFTNKINELKRKGLNPILHTGWRFPEQSKRRAPNIEIIAGKQHKPPLSYTVTQSGDSFSALTRPFDVEAHNPQAHFQLEGQIKIHVRHYLYVTTNLDLRYEEGQDTRTARMSQYTRVYSGDIHYLDHPKLGVIFQIRKYKH</sequence>
<proteinExistence type="predicted"/>
<dbReference type="InterPro" id="IPR021241">
    <property type="entry name" value="CsiV"/>
</dbReference>
<comment type="caution">
    <text evidence="2">The sequence shown here is derived from an EMBL/GenBank/DDBJ whole genome shotgun (WGS) entry which is preliminary data.</text>
</comment>
<keyword evidence="3" id="KW-1185">Reference proteome</keyword>
<dbReference type="Proteomes" id="UP000660708">
    <property type="component" value="Unassembled WGS sequence"/>
</dbReference>
<evidence type="ECO:0000256" key="1">
    <source>
        <dbReference type="SAM" id="SignalP"/>
    </source>
</evidence>
<accession>A0A8I0MV54</accession>
<dbReference type="AlphaFoldDB" id="A0A8I0MV54"/>
<keyword evidence="1" id="KW-0732">Signal</keyword>
<organism evidence="2 3">
    <name type="scientific">Pseudoalteromonas peptidolytica F12-50-A1</name>
    <dbReference type="NCBI Taxonomy" id="1315280"/>
    <lineage>
        <taxon>Bacteria</taxon>
        <taxon>Pseudomonadati</taxon>
        <taxon>Pseudomonadota</taxon>
        <taxon>Gammaproteobacteria</taxon>
        <taxon>Alteromonadales</taxon>
        <taxon>Pseudoalteromonadaceae</taxon>
        <taxon>Pseudoalteromonas</taxon>
    </lineage>
</organism>
<gene>
    <name evidence="2" type="ORF">PPEP_a3652</name>
</gene>
<reference evidence="2 3" key="1">
    <citation type="submission" date="2015-06" db="EMBL/GenBank/DDBJ databases">
        <title>Genome sequence of Pseudoalteromonas peptidolytica.</title>
        <authorList>
            <person name="Xie B.-B."/>
            <person name="Rong J.-C."/>
            <person name="Qin Q.-L."/>
            <person name="Zhang Y.-Z."/>
        </authorList>
    </citation>
    <scope>NUCLEOTIDE SEQUENCE [LARGE SCALE GENOMIC DNA]</scope>
    <source>
        <strain evidence="2 3">F12-50-A1</strain>
    </source>
</reference>
<dbReference type="EMBL" id="AQHF01000021">
    <property type="protein sequence ID" value="MBE0346430.1"/>
    <property type="molecule type" value="Genomic_DNA"/>
</dbReference>
<evidence type="ECO:0000313" key="2">
    <source>
        <dbReference type="EMBL" id="MBE0346430.1"/>
    </source>
</evidence>
<feature type="chain" id="PRO_5034152782" evidence="1">
    <location>
        <begin position="22"/>
        <end position="274"/>
    </location>
</feature>